<comment type="caution">
    <text evidence="11">The sequence shown here is derived from an EMBL/GenBank/DDBJ whole genome shotgun (WGS) entry which is preliminary data.</text>
</comment>
<feature type="transmembrane region" description="Helical" evidence="9">
    <location>
        <begin position="171"/>
        <end position="190"/>
    </location>
</feature>
<organism evidence="11 12">
    <name type="scientific">Mortierella isabellina</name>
    <name type="common">Filamentous fungus</name>
    <name type="synonym">Umbelopsis isabellina</name>
    <dbReference type="NCBI Taxonomy" id="91625"/>
    <lineage>
        <taxon>Eukaryota</taxon>
        <taxon>Fungi</taxon>
        <taxon>Fungi incertae sedis</taxon>
        <taxon>Mucoromycota</taxon>
        <taxon>Mucoromycotina</taxon>
        <taxon>Umbelopsidomycetes</taxon>
        <taxon>Umbelopsidales</taxon>
        <taxon>Umbelopsidaceae</taxon>
        <taxon>Umbelopsis</taxon>
    </lineage>
</organism>
<dbReference type="EMBL" id="JAEPQZ010000005">
    <property type="protein sequence ID" value="KAG2181363.1"/>
    <property type="molecule type" value="Genomic_DNA"/>
</dbReference>
<dbReference type="InterPro" id="IPR005828">
    <property type="entry name" value="MFS_sugar_transport-like"/>
</dbReference>
<dbReference type="InterPro" id="IPR003663">
    <property type="entry name" value="Sugar/inositol_transpt"/>
</dbReference>
<dbReference type="NCBIfam" id="TIGR00879">
    <property type="entry name" value="SP"/>
    <property type="match status" value="1"/>
</dbReference>
<dbReference type="GO" id="GO:0005351">
    <property type="term" value="F:carbohydrate:proton symporter activity"/>
    <property type="evidence" value="ECO:0007669"/>
    <property type="project" value="TreeGrafter"/>
</dbReference>
<feature type="region of interest" description="Disordered" evidence="8">
    <location>
        <begin position="467"/>
        <end position="492"/>
    </location>
</feature>
<feature type="transmembrane region" description="Helical" evidence="9">
    <location>
        <begin position="137"/>
        <end position="159"/>
    </location>
</feature>
<keyword evidence="4 9" id="KW-0812">Transmembrane</keyword>
<dbReference type="AlphaFoldDB" id="A0A8H7PX01"/>
<dbReference type="Gene3D" id="1.20.1250.20">
    <property type="entry name" value="MFS general substrate transporter like domains"/>
    <property type="match status" value="1"/>
</dbReference>
<dbReference type="PRINTS" id="PR00171">
    <property type="entry name" value="SUGRTRNSPORT"/>
</dbReference>
<dbReference type="Proteomes" id="UP000654370">
    <property type="component" value="Unassembled WGS sequence"/>
</dbReference>
<name>A0A8H7PX01_MORIS</name>
<evidence type="ECO:0000256" key="2">
    <source>
        <dbReference type="ARBA" id="ARBA00010992"/>
    </source>
</evidence>
<evidence type="ECO:0000256" key="1">
    <source>
        <dbReference type="ARBA" id="ARBA00004141"/>
    </source>
</evidence>
<dbReference type="InterPro" id="IPR050360">
    <property type="entry name" value="MFS_Sugar_Transporters"/>
</dbReference>
<evidence type="ECO:0000256" key="5">
    <source>
        <dbReference type="ARBA" id="ARBA00022989"/>
    </source>
</evidence>
<keyword evidence="5 9" id="KW-1133">Transmembrane helix</keyword>
<evidence type="ECO:0000313" key="11">
    <source>
        <dbReference type="EMBL" id="KAG2181363.1"/>
    </source>
</evidence>
<dbReference type="PANTHER" id="PTHR48022">
    <property type="entry name" value="PLASTIDIC GLUCOSE TRANSPORTER 4"/>
    <property type="match status" value="1"/>
</dbReference>
<evidence type="ECO:0000256" key="9">
    <source>
        <dbReference type="SAM" id="Phobius"/>
    </source>
</evidence>
<comment type="similarity">
    <text evidence="2 7">Belongs to the major facilitator superfamily. Sugar transporter (TC 2.A.1.1) family.</text>
</comment>
<feature type="transmembrane region" description="Helical" evidence="9">
    <location>
        <begin position="425"/>
        <end position="443"/>
    </location>
</feature>
<dbReference type="PANTHER" id="PTHR48022:SF46">
    <property type="entry name" value="SUGAR TRANSPORTER, PUTATIVE (AFU_ORTHOLOGUE AFUA_1G11830)-RELATED"/>
    <property type="match status" value="1"/>
</dbReference>
<evidence type="ECO:0000256" key="8">
    <source>
        <dbReference type="SAM" id="MobiDB-lite"/>
    </source>
</evidence>
<dbReference type="Pfam" id="PF00083">
    <property type="entry name" value="Sugar_tr"/>
    <property type="match status" value="1"/>
</dbReference>
<evidence type="ECO:0000313" key="12">
    <source>
        <dbReference type="Proteomes" id="UP000654370"/>
    </source>
</evidence>
<sequence length="492" mass="54431">MGKATLYIASLLAGLCQLYIGYDSNTFSSVLVIKPWVDFMGHPNDAQLGSLQTCYTVPTIILAIFVAPYIQDRWGRRISMSLGSAIIVVAALVMALTPNSTGFWAGRVVLGVGQAFVYAAPTYMAECATRTIRGRIVGIWQITWATGALISTVIAIGATSNASLGEWQWRLIEITQVVIPSIVAVGIWFVPESPRWLVEHDRLDDARDALRRLRTEQDDVEGEFTDIVEAVKWEKENTSKLSIREIFVDKSIRHRLFIACFLNLFNQVCGNNAMNNFGSVVYNSAFNSPTIALTMQAVQDVVQMFGATIAILWIDRIGRRRALFWGAILMCIFLIIAGAVPVGVGPENIVNNKAAAGVLVLFICLFYVTFGPSWGASVWIVTTEIFPMNVRAQLVGISSQFQNIGSLALSQAFPTMFADLSYKSMFVFAGFNIFMAIIVWFFLPETKNISLEEMDVLFGGVNRVEEQKKKDGLIETKPEGSYADEKQEVSMA</sequence>
<feature type="transmembrane region" description="Helical" evidence="9">
    <location>
        <begin position="322"/>
        <end position="344"/>
    </location>
</feature>
<dbReference type="GO" id="GO:0016020">
    <property type="term" value="C:membrane"/>
    <property type="evidence" value="ECO:0007669"/>
    <property type="project" value="UniProtKB-SubCell"/>
</dbReference>
<feature type="transmembrane region" description="Helical" evidence="9">
    <location>
        <begin position="82"/>
        <end position="98"/>
    </location>
</feature>
<dbReference type="SUPFAM" id="SSF103473">
    <property type="entry name" value="MFS general substrate transporter"/>
    <property type="match status" value="1"/>
</dbReference>
<evidence type="ECO:0000256" key="4">
    <source>
        <dbReference type="ARBA" id="ARBA00022692"/>
    </source>
</evidence>
<proteinExistence type="inferred from homology"/>
<dbReference type="PROSITE" id="PS50850">
    <property type="entry name" value="MFS"/>
    <property type="match status" value="1"/>
</dbReference>
<feature type="domain" description="Major facilitator superfamily (MFS) profile" evidence="10">
    <location>
        <begin position="9"/>
        <end position="447"/>
    </location>
</feature>
<dbReference type="InterPro" id="IPR020846">
    <property type="entry name" value="MFS_dom"/>
</dbReference>
<keyword evidence="12" id="KW-1185">Reference proteome</keyword>
<keyword evidence="6 9" id="KW-0472">Membrane</keyword>
<gene>
    <name evidence="11" type="ORF">INT43_008946</name>
</gene>
<dbReference type="InterPro" id="IPR036259">
    <property type="entry name" value="MFS_trans_sf"/>
</dbReference>
<keyword evidence="3 7" id="KW-0813">Transport</keyword>
<protein>
    <recommendedName>
        <fullName evidence="10">Major facilitator superfamily (MFS) profile domain-containing protein</fullName>
    </recommendedName>
</protein>
<reference evidence="11" key="1">
    <citation type="submission" date="2020-12" db="EMBL/GenBank/DDBJ databases">
        <title>Metabolic potential, ecology and presence of endohyphal bacteria is reflected in genomic diversity of Mucoromycotina.</title>
        <authorList>
            <person name="Muszewska A."/>
            <person name="Okrasinska A."/>
            <person name="Steczkiewicz K."/>
            <person name="Drgas O."/>
            <person name="Orlowska M."/>
            <person name="Perlinska-Lenart U."/>
            <person name="Aleksandrzak-Piekarczyk T."/>
            <person name="Szatraj K."/>
            <person name="Zielenkiewicz U."/>
            <person name="Pilsyk S."/>
            <person name="Malc E."/>
            <person name="Mieczkowski P."/>
            <person name="Kruszewska J.S."/>
            <person name="Biernat P."/>
            <person name="Pawlowska J."/>
        </authorList>
    </citation>
    <scope>NUCLEOTIDE SEQUENCE</scope>
    <source>
        <strain evidence="11">WA0000067209</strain>
    </source>
</reference>
<feature type="transmembrane region" description="Helical" evidence="9">
    <location>
        <begin position="49"/>
        <end position="70"/>
    </location>
</feature>
<evidence type="ECO:0000256" key="3">
    <source>
        <dbReference type="ARBA" id="ARBA00022448"/>
    </source>
</evidence>
<feature type="transmembrane region" description="Helical" evidence="9">
    <location>
        <begin position="356"/>
        <end position="382"/>
    </location>
</feature>
<comment type="subcellular location">
    <subcellularLocation>
        <location evidence="1">Membrane</location>
        <topology evidence="1">Multi-pass membrane protein</topology>
    </subcellularLocation>
</comment>
<dbReference type="FunFam" id="1.20.1250.20:FF:000134">
    <property type="entry name" value="MFS sugar transporter protein"/>
    <property type="match status" value="1"/>
</dbReference>
<accession>A0A8H7PX01</accession>
<evidence type="ECO:0000256" key="6">
    <source>
        <dbReference type="ARBA" id="ARBA00023136"/>
    </source>
</evidence>
<evidence type="ECO:0000259" key="10">
    <source>
        <dbReference type="PROSITE" id="PS50850"/>
    </source>
</evidence>
<dbReference type="PROSITE" id="PS00216">
    <property type="entry name" value="SUGAR_TRANSPORT_1"/>
    <property type="match status" value="1"/>
</dbReference>
<dbReference type="InterPro" id="IPR005829">
    <property type="entry name" value="Sugar_transporter_CS"/>
</dbReference>
<evidence type="ECO:0000256" key="7">
    <source>
        <dbReference type="RuleBase" id="RU003346"/>
    </source>
</evidence>
<feature type="transmembrane region" description="Helical" evidence="9">
    <location>
        <begin position="104"/>
        <end position="125"/>
    </location>
</feature>
<dbReference type="OrthoDB" id="6612291at2759"/>